<proteinExistence type="predicted"/>
<gene>
    <name evidence="4" type="ORF">GGQ92_002646</name>
</gene>
<dbReference type="PANTHER" id="PTHR22789">
    <property type="entry name" value="FUCULOSE PHOSPHATE ALDOLASE"/>
    <property type="match status" value="1"/>
</dbReference>
<feature type="domain" description="Class II aldolase/adducin N-terminal" evidence="3">
    <location>
        <begin position="228"/>
        <end position="401"/>
    </location>
</feature>
<dbReference type="AlphaFoldDB" id="A0A841RPP3"/>
<evidence type="ECO:0000259" key="3">
    <source>
        <dbReference type="SMART" id="SM01007"/>
    </source>
</evidence>
<reference evidence="4 5" key="1">
    <citation type="submission" date="2020-08" db="EMBL/GenBank/DDBJ databases">
        <title>Genomic Encyclopedia of Type Strains, Phase IV (KMG-IV): sequencing the most valuable type-strain genomes for metagenomic binning, comparative biology and taxonomic classification.</title>
        <authorList>
            <person name="Goeker M."/>
        </authorList>
    </citation>
    <scope>NUCLEOTIDE SEQUENCE [LARGE SCALE GENOMIC DNA]</scope>
    <source>
        <strain evidence="4 5">DSM 11805</strain>
    </source>
</reference>
<dbReference type="SMART" id="SM01007">
    <property type="entry name" value="Aldolase_II"/>
    <property type="match status" value="2"/>
</dbReference>
<dbReference type="SUPFAM" id="SSF53639">
    <property type="entry name" value="AraD/HMP-PK domain-like"/>
    <property type="match status" value="2"/>
</dbReference>
<sequence>MNLDMLHPADQLMMFMERIYQSGLTTTSGGNISIRDENGDVWITPGSVDKGNLTRDDMICVKKNGDVEGIHRPSSELPFHQQIYQARPDLKAVVHAHPPALVAFSIVRKAPETRLMANVYETCGEVAIAKYGLPGSQGLGEKIAAEFAKGFNSVMLENHGVVVGHDNLFDAFKVFETLEFTARIEIEASRLAKPISLDDKTIDNHRQQTEMEEFIPEFYGIKERELRADMCKLIHRAYKQNLFTSTQGTFSLRLNDHSFLITPYAVDRHYLEPSDIVRIENGKRERGKVPSRSARLHQYIYDQHPHVESIILAHPPHVMAFAVTEMKLDSKTIPESYILMRDIPKLPAISPHTEPEKVAEVFTPSTPIAIVENECVIVTGSDLLNTFDRLEVAEFSARALISSYVLGDVVPIDSNSISELERAFNLPK</sequence>
<dbReference type="InterPro" id="IPR050197">
    <property type="entry name" value="Aldolase_class_II_sugar_metab"/>
</dbReference>
<keyword evidence="1" id="KW-0479">Metal-binding</keyword>
<evidence type="ECO:0000313" key="4">
    <source>
        <dbReference type="EMBL" id="MBB6513827.1"/>
    </source>
</evidence>
<dbReference type="GO" id="GO:0019323">
    <property type="term" value="P:pentose catabolic process"/>
    <property type="evidence" value="ECO:0007669"/>
    <property type="project" value="TreeGrafter"/>
</dbReference>
<organism evidence="4 5">
    <name type="scientific">Gracilibacillus halotolerans</name>
    <dbReference type="NCBI Taxonomy" id="74386"/>
    <lineage>
        <taxon>Bacteria</taxon>
        <taxon>Bacillati</taxon>
        <taxon>Bacillota</taxon>
        <taxon>Bacilli</taxon>
        <taxon>Bacillales</taxon>
        <taxon>Bacillaceae</taxon>
        <taxon>Gracilibacillus</taxon>
    </lineage>
</organism>
<dbReference type="Pfam" id="PF00596">
    <property type="entry name" value="Aldolase_II"/>
    <property type="match status" value="2"/>
</dbReference>
<comment type="caution">
    <text evidence="4">The sequence shown here is derived from an EMBL/GenBank/DDBJ whole genome shotgun (WGS) entry which is preliminary data.</text>
</comment>
<dbReference type="EC" id="4.1.2.17" evidence="4"/>
<dbReference type="InterPro" id="IPR036409">
    <property type="entry name" value="Aldolase_II/adducin_N_sf"/>
</dbReference>
<dbReference type="Gene3D" id="3.40.225.10">
    <property type="entry name" value="Class II aldolase/adducin N-terminal domain"/>
    <property type="match status" value="2"/>
</dbReference>
<dbReference type="GO" id="GO:0046872">
    <property type="term" value="F:metal ion binding"/>
    <property type="evidence" value="ECO:0007669"/>
    <property type="project" value="UniProtKB-KW"/>
</dbReference>
<dbReference type="GO" id="GO:0005829">
    <property type="term" value="C:cytosol"/>
    <property type="evidence" value="ECO:0007669"/>
    <property type="project" value="TreeGrafter"/>
</dbReference>
<feature type="domain" description="Class II aldolase/adducin N-terminal" evidence="3">
    <location>
        <begin position="10"/>
        <end position="186"/>
    </location>
</feature>
<dbReference type="RefSeq" id="WP_184249689.1">
    <property type="nucleotide sequence ID" value="NZ_BAAACU010000015.1"/>
</dbReference>
<evidence type="ECO:0000313" key="5">
    <source>
        <dbReference type="Proteomes" id="UP000572212"/>
    </source>
</evidence>
<dbReference type="InterPro" id="IPR001303">
    <property type="entry name" value="Aldolase_II/adducin_N"/>
</dbReference>
<dbReference type="PANTHER" id="PTHR22789:SF0">
    <property type="entry name" value="3-OXO-TETRONATE 4-PHOSPHATE DECARBOXYLASE-RELATED"/>
    <property type="match status" value="1"/>
</dbReference>
<name>A0A841RPP3_9BACI</name>
<protein>
    <submittedName>
        <fullName evidence="4">L-fuculose-phosphate aldolase</fullName>
        <ecNumber evidence="4">4.1.2.17</ecNumber>
    </submittedName>
</protein>
<dbReference type="Proteomes" id="UP000572212">
    <property type="component" value="Unassembled WGS sequence"/>
</dbReference>
<evidence type="ECO:0000256" key="1">
    <source>
        <dbReference type="ARBA" id="ARBA00022723"/>
    </source>
</evidence>
<keyword evidence="5" id="KW-1185">Reference proteome</keyword>
<accession>A0A841RPP3</accession>
<dbReference type="GO" id="GO:0008738">
    <property type="term" value="F:L-fuculose-phosphate aldolase activity"/>
    <property type="evidence" value="ECO:0007669"/>
    <property type="project" value="UniProtKB-EC"/>
</dbReference>
<evidence type="ECO:0000256" key="2">
    <source>
        <dbReference type="ARBA" id="ARBA00023239"/>
    </source>
</evidence>
<dbReference type="EMBL" id="JACHON010000017">
    <property type="protein sequence ID" value="MBB6513827.1"/>
    <property type="molecule type" value="Genomic_DNA"/>
</dbReference>
<keyword evidence="2 4" id="KW-0456">Lyase</keyword>